<comment type="caution">
    <text evidence="1">The sequence shown here is derived from an EMBL/GenBank/DDBJ whole genome shotgun (WGS) entry which is preliminary data.</text>
</comment>
<evidence type="ECO:0008006" key="3">
    <source>
        <dbReference type="Google" id="ProtNLM"/>
    </source>
</evidence>
<evidence type="ECO:0000313" key="1">
    <source>
        <dbReference type="EMBL" id="GAA3525169.1"/>
    </source>
</evidence>
<dbReference type="SUPFAM" id="SSF55961">
    <property type="entry name" value="Bet v1-like"/>
    <property type="match status" value="1"/>
</dbReference>
<organism evidence="1 2">
    <name type="scientific">Amycolatopsis ultiminotia</name>
    <dbReference type="NCBI Taxonomy" id="543629"/>
    <lineage>
        <taxon>Bacteria</taxon>
        <taxon>Bacillati</taxon>
        <taxon>Actinomycetota</taxon>
        <taxon>Actinomycetes</taxon>
        <taxon>Pseudonocardiales</taxon>
        <taxon>Pseudonocardiaceae</taxon>
        <taxon>Amycolatopsis</taxon>
    </lineage>
</organism>
<evidence type="ECO:0000313" key="2">
    <source>
        <dbReference type="Proteomes" id="UP001500689"/>
    </source>
</evidence>
<name>A0ABP6UZ43_9PSEU</name>
<sequence length="140" mass="14869">MEYRVEIPLPVEAGRAWEVLSALPSWPAWTPTVESIETESDRPFPGAVVLIKQPGRSRVRYLVDLVEPGRRFRWVSDRGGVRQAADHVVAPAGAGSCTVALSFAMTGPVGAVLGVLGAGKIRDLVNAEAAALRAVLTPAD</sequence>
<dbReference type="InterPro" id="IPR023393">
    <property type="entry name" value="START-like_dom_sf"/>
</dbReference>
<dbReference type="RefSeq" id="WP_344854754.1">
    <property type="nucleotide sequence ID" value="NZ_BAAAZN010000001.1"/>
</dbReference>
<dbReference type="EMBL" id="BAAAZN010000001">
    <property type="protein sequence ID" value="GAA3525169.1"/>
    <property type="molecule type" value="Genomic_DNA"/>
</dbReference>
<dbReference type="Proteomes" id="UP001500689">
    <property type="component" value="Unassembled WGS sequence"/>
</dbReference>
<dbReference type="InterPro" id="IPR019587">
    <property type="entry name" value="Polyketide_cyclase/dehydratase"/>
</dbReference>
<dbReference type="Gene3D" id="3.30.530.20">
    <property type="match status" value="1"/>
</dbReference>
<protein>
    <recommendedName>
        <fullName evidence="3">Polyketide cyclase / dehydrase and lipid transport</fullName>
    </recommendedName>
</protein>
<dbReference type="Pfam" id="PF10604">
    <property type="entry name" value="Polyketide_cyc2"/>
    <property type="match status" value="1"/>
</dbReference>
<gene>
    <name evidence="1" type="ORF">GCM10022222_04960</name>
</gene>
<proteinExistence type="predicted"/>
<accession>A0ABP6UZ43</accession>
<keyword evidence="2" id="KW-1185">Reference proteome</keyword>
<reference evidence="2" key="1">
    <citation type="journal article" date="2019" name="Int. J. Syst. Evol. Microbiol.">
        <title>The Global Catalogue of Microorganisms (GCM) 10K type strain sequencing project: providing services to taxonomists for standard genome sequencing and annotation.</title>
        <authorList>
            <consortium name="The Broad Institute Genomics Platform"/>
            <consortium name="The Broad Institute Genome Sequencing Center for Infectious Disease"/>
            <person name="Wu L."/>
            <person name="Ma J."/>
        </authorList>
    </citation>
    <scope>NUCLEOTIDE SEQUENCE [LARGE SCALE GENOMIC DNA]</scope>
    <source>
        <strain evidence="2">JCM 16898</strain>
    </source>
</reference>